<dbReference type="EMBL" id="BARS01024713">
    <property type="protein sequence ID" value="GAG11079.1"/>
    <property type="molecule type" value="Genomic_DNA"/>
</dbReference>
<dbReference type="SUPFAM" id="SSF56349">
    <property type="entry name" value="DNA breaking-rejoining enzymes"/>
    <property type="match status" value="1"/>
</dbReference>
<comment type="caution">
    <text evidence="2">The sequence shown here is derived from an EMBL/GenBank/DDBJ whole genome shotgun (WGS) entry which is preliminary data.</text>
</comment>
<evidence type="ECO:0000313" key="2">
    <source>
        <dbReference type="EMBL" id="GAG11079.1"/>
    </source>
</evidence>
<dbReference type="InterPro" id="IPR013762">
    <property type="entry name" value="Integrase-like_cat_sf"/>
</dbReference>
<dbReference type="InterPro" id="IPR011010">
    <property type="entry name" value="DNA_brk_join_enz"/>
</dbReference>
<proteinExistence type="predicted"/>
<reference evidence="2" key="1">
    <citation type="journal article" date="2014" name="Front. Microbiol.">
        <title>High frequency of phylogenetically diverse reductive dehalogenase-homologous genes in deep subseafloor sedimentary metagenomes.</title>
        <authorList>
            <person name="Kawai M."/>
            <person name="Futagami T."/>
            <person name="Toyoda A."/>
            <person name="Takaki Y."/>
            <person name="Nishi S."/>
            <person name="Hori S."/>
            <person name="Arai W."/>
            <person name="Tsubouchi T."/>
            <person name="Morono Y."/>
            <person name="Uchiyama I."/>
            <person name="Ito T."/>
            <person name="Fujiyama A."/>
            <person name="Inagaki F."/>
            <person name="Takami H."/>
        </authorList>
    </citation>
    <scope>NUCLEOTIDE SEQUENCE</scope>
    <source>
        <strain evidence="2">Expedition CK06-06</strain>
    </source>
</reference>
<feature type="non-terminal residue" evidence="2">
    <location>
        <position position="1"/>
    </location>
</feature>
<name>X0UZ21_9ZZZZ</name>
<protein>
    <recommendedName>
        <fullName evidence="3">Tyr recombinase domain-containing protein</fullName>
    </recommendedName>
</protein>
<dbReference type="Gene3D" id="1.10.443.10">
    <property type="entry name" value="Intergrase catalytic core"/>
    <property type="match status" value="1"/>
</dbReference>
<sequence length="57" mass="6778">QIQLSAHLLRHTFLRKVARKYGVEYAKEVAGHTSDRYIWRYVQPSEEEKEAALEDLF</sequence>
<dbReference type="GO" id="GO:0015074">
    <property type="term" value="P:DNA integration"/>
    <property type="evidence" value="ECO:0007669"/>
    <property type="project" value="InterPro"/>
</dbReference>
<gene>
    <name evidence="2" type="ORF">S01H1_39191</name>
</gene>
<dbReference type="GO" id="GO:0003677">
    <property type="term" value="F:DNA binding"/>
    <property type="evidence" value="ECO:0007669"/>
    <property type="project" value="InterPro"/>
</dbReference>
<evidence type="ECO:0008006" key="3">
    <source>
        <dbReference type="Google" id="ProtNLM"/>
    </source>
</evidence>
<organism evidence="2">
    <name type="scientific">marine sediment metagenome</name>
    <dbReference type="NCBI Taxonomy" id="412755"/>
    <lineage>
        <taxon>unclassified sequences</taxon>
        <taxon>metagenomes</taxon>
        <taxon>ecological metagenomes</taxon>
    </lineage>
</organism>
<dbReference type="AlphaFoldDB" id="X0UZ21"/>
<dbReference type="GO" id="GO:0006310">
    <property type="term" value="P:DNA recombination"/>
    <property type="evidence" value="ECO:0007669"/>
    <property type="project" value="UniProtKB-KW"/>
</dbReference>
<evidence type="ECO:0000256" key="1">
    <source>
        <dbReference type="ARBA" id="ARBA00023172"/>
    </source>
</evidence>
<keyword evidence="1" id="KW-0233">DNA recombination</keyword>
<accession>X0UZ21</accession>